<dbReference type="SMART" id="SM00220">
    <property type="entry name" value="S_TKc"/>
    <property type="match status" value="1"/>
</dbReference>
<dbReference type="Pfam" id="PF00069">
    <property type="entry name" value="Pkinase"/>
    <property type="match status" value="1"/>
</dbReference>
<dbReference type="EMBL" id="RXIC02000020">
    <property type="protein sequence ID" value="KAB1222163.1"/>
    <property type="molecule type" value="Genomic_DNA"/>
</dbReference>
<dbReference type="Gene3D" id="1.10.510.10">
    <property type="entry name" value="Transferase(Phosphotransferase) domain 1"/>
    <property type="match status" value="1"/>
</dbReference>
<dbReference type="SMART" id="SM00369">
    <property type="entry name" value="LRR_TYP"/>
    <property type="match status" value="3"/>
</dbReference>
<dbReference type="Gene3D" id="3.80.10.10">
    <property type="entry name" value="Ribonuclease Inhibitor"/>
    <property type="match status" value="1"/>
</dbReference>
<protein>
    <submittedName>
        <fullName evidence="9">Kinase and exchange factor for Rac B</fullName>
    </submittedName>
</protein>
<dbReference type="PANTHER" id="PTHR24359">
    <property type="entry name" value="SERINE/THREONINE-PROTEIN KINASE SBK1"/>
    <property type="match status" value="1"/>
</dbReference>
<dbReference type="InterPro" id="IPR011009">
    <property type="entry name" value="Kinase-like_dom_sf"/>
</dbReference>
<evidence type="ECO:0000256" key="2">
    <source>
        <dbReference type="ARBA" id="ARBA00022614"/>
    </source>
</evidence>
<name>A0A6A1WBA4_9ROSI</name>
<evidence type="ECO:0000256" key="3">
    <source>
        <dbReference type="ARBA" id="ARBA00022692"/>
    </source>
</evidence>
<dbReference type="InterPro" id="IPR001611">
    <property type="entry name" value="Leu-rich_rpt"/>
</dbReference>
<evidence type="ECO:0000256" key="4">
    <source>
        <dbReference type="ARBA" id="ARBA00022737"/>
    </source>
</evidence>
<keyword evidence="5" id="KW-1133">Transmembrane helix</keyword>
<dbReference type="PROSITE" id="PS50011">
    <property type="entry name" value="PROTEIN_KINASE_DOM"/>
    <property type="match status" value="1"/>
</dbReference>
<keyword evidence="3" id="KW-0812">Transmembrane</keyword>
<feature type="region of interest" description="Disordered" evidence="7">
    <location>
        <begin position="166"/>
        <end position="191"/>
    </location>
</feature>
<evidence type="ECO:0000256" key="6">
    <source>
        <dbReference type="ARBA" id="ARBA00023136"/>
    </source>
</evidence>
<dbReference type="PROSITE" id="PS51450">
    <property type="entry name" value="LRR"/>
    <property type="match status" value="1"/>
</dbReference>
<dbReference type="GO" id="GO:0004674">
    <property type="term" value="F:protein serine/threonine kinase activity"/>
    <property type="evidence" value="ECO:0007669"/>
    <property type="project" value="TreeGrafter"/>
</dbReference>
<keyword evidence="6" id="KW-0472">Membrane</keyword>
<gene>
    <name evidence="9" type="ORF">CJ030_MR2G006697</name>
</gene>
<evidence type="ECO:0000256" key="1">
    <source>
        <dbReference type="ARBA" id="ARBA00004370"/>
    </source>
</evidence>
<dbReference type="InterPro" id="IPR032675">
    <property type="entry name" value="LRR_dom_sf"/>
</dbReference>
<dbReference type="Pfam" id="PF13855">
    <property type="entry name" value="LRR_8"/>
    <property type="match status" value="1"/>
</dbReference>
<feature type="compositionally biased region" description="Basic and acidic residues" evidence="7">
    <location>
        <begin position="166"/>
        <end position="176"/>
    </location>
</feature>
<evidence type="ECO:0000256" key="5">
    <source>
        <dbReference type="ARBA" id="ARBA00022989"/>
    </source>
</evidence>
<organism evidence="9 10">
    <name type="scientific">Morella rubra</name>
    <name type="common">Chinese bayberry</name>
    <dbReference type="NCBI Taxonomy" id="262757"/>
    <lineage>
        <taxon>Eukaryota</taxon>
        <taxon>Viridiplantae</taxon>
        <taxon>Streptophyta</taxon>
        <taxon>Embryophyta</taxon>
        <taxon>Tracheophyta</taxon>
        <taxon>Spermatophyta</taxon>
        <taxon>Magnoliopsida</taxon>
        <taxon>eudicotyledons</taxon>
        <taxon>Gunneridae</taxon>
        <taxon>Pentapetalae</taxon>
        <taxon>rosids</taxon>
        <taxon>fabids</taxon>
        <taxon>Fagales</taxon>
        <taxon>Myricaceae</taxon>
        <taxon>Morella</taxon>
    </lineage>
</organism>
<dbReference type="AlphaFoldDB" id="A0A6A1WBA4"/>
<dbReference type="InterPro" id="IPR000719">
    <property type="entry name" value="Prot_kinase_dom"/>
</dbReference>
<dbReference type="InterPro" id="IPR008271">
    <property type="entry name" value="Ser/Thr_kinase_AS"/>
</dbReference>
<dbReference type="FunFam" id="1.10.510.10:FF:000988">
    <property type="entry name" value="Leucine-rich repeat protein kinase family protein"/>
    <property type="match status" value="1"/>
</dbReference>
<dbReference type="GO" id="GO:0016020">
    <property type="term" value="C:membrane"/>
    <property type="evidence" value="ECO:0007669"/>
    <property type="project" value="UniProtKB-SubCell"/>
</dbReference>
<keyword evidence="2" id="KW-0433">Leucine-rich repeat</keyword>
<evidence type="ECO:0000313" key="10">
    <source>
        <dbReference type="Proteomes" id="UP000516437"/>
    </source>
</evidence>
<dbReference type="PANTHER" id="PTHR24359:SF1">
    <property type="entry name" value="INHIBITOR OF NUCLEAR FACTOR KAPPA-B KINASE EPSILON SUBUNIT HOMOLOG 1-RELATED"/>
    <property type="match status" value="1"/>
</dbReference>
<dbReference type="PROSITE" id="PS00108">
    <property type="entry name" value="PROTEIN_KINASE_ST"/>
    <property type="match status" value="1"/>
</dbReference>
<keyword evidence="4" id="KW-0677">Repeat</keyword>
<dbReference type="SMART" id="SM00365">
    <property type="entry name" value="LRR_SD22"/>
    <property type="match status" value="2"/>
</dbReference>
<evidence type="ECO:0000256" key="7">
    <source>
        <dbReference type="SAM" id="MobiDB-lite"/>
    </source>
</evidence>
<dbReference type="InterPro" id="IPR003591">
    <property type="entry name" value="Leu-rich_rpt_typical-subtyp"/>
</dbReference>
<proteinExistence type="predicted"/>
<comment type="subcellular location">
    <subcellularLocation>
        <location evidence="1">Membrane</location>
    </subcellularLocation>
</comment>
<keyword evidence="10" id="KW-1185">Reference proteome</keyword>
<comment type="caution">
    <text evidence="9">The sequence shown here is derived from an EMBL/GenBank/DDBJ whole genome shotgun (WGS) entry which is preliminary data.</text>
</comment>
<feature type="domain" description="Protein kinase" evidence="8">
    <location>
        <begin position="473"/>
        <end position="764"/>
    </location>
</feature>
<dbReference type="OrthoDB" id="1394818at2759"/>
<keyword evidence="9" id="KW-0808">Transferase</keyword>
<dbReference type="Pfam" id="PF14381">
    <property type="entry name" value="EDR1_CTR1_ARMC3_pept"/>
    <property type="match status" value="1"/>
</dbReference>
<dbReference type="GO" id="GO:0005524">
    <property type="term" value="F:ATP binding"/>
    <property type="evidence" value="ECO:0007669"/>
    <property type="project" value="InterPro"/>
</dbReference>
<keyword evidence="9" id="KW-0418">Kinase</keyword>
<dbReference type="SUPFAM" id="SSF52075">
    <property type="entry name" value="Outer arm dynein light chain 1"/>
    <property type="match status" value="1"/>
</dbReference>
<accession>A0A6A1WBA4</accession>
<reference evidence="9 10" key="1">
    <citation type="journal article" date="2019" name="Plant Biotechnol. J.">
        <title>The red bayberry genome and genetic basis of sex determination.</title>
        <authorList>
            <person name="Jia H.M."/>
            <person name="Jia H.J."/>
            <person name="Cai Q.L."/>
            <person name="Wang Y."/>
            <person name="Zhao H.B."/>
            <person name="Yang W.F."/>
            <person name="Wang G.Y."/>
            <person name="Li Y.H."/>
            <person name="Zhan D.L."/>
            <person name="Shen Y.T."/>
            <person name="Niu Q.F."/>
            <person name="Chang L."/>
            <person name="Qiu J."/>
            <person name="Zhao L."/>
            <person name="Xie H.B."/>
            <person name="Fu W.Y."/>
            <person name="Jin J."/>
            <person name="Li X.W."/>
            <person name="Jiao Y."/>
            <person name="Zhou C.C."/>
            <person name="Tu T."/>
            <person name="Chai C.Y."/>
            <person name="Gao J.L."/>
            <person name="Fan L.J."/>
            <person name="van de Weg E."/>
            <person name="Wang J.Y."/>
            <person name="Gao Z.S."/>
        </authorList>
    </citation>
    <scope>NUCLEOTIDE SEQUENCE [LARGE SCALE GENOMIC DNA]</scope>
    <source>
        <tissue evidence="9">Leaves</tissue>
    </source>
</reference>
<dbReference type="Proteomes" id="UP000516437">
    <property type="component" value="Chromosome 2"/>
</dbReference>
<evidence type="ECO:0000259" key="8">
    <source>
        <dbReference type="PROSITE" id="PS50011"/>
    </source>
</evidence>
<evidence type="ECO:0000313" key="9">
    <source>
        <dbReference type="EMBL" id="KAB1222163.1"/>
    </source>
</evidence>
<dbReference type="SUPFAM" id="SSF56112">
    <property type="entry name" value="Protein kinase-like (PK-like)"/>
    <property type="match status" value="1"/>
</dbReference>
<dbReference type="InterPro" id="IPR055164">
    <property type="entry name" value="EDR1/CTR1/ARMC3-like_pept-like"/>
</dbReference>
<sequence>MRTLPDEICRLGALVSLRVASNKLVEMPLGFSGLERLEYLDLSYNRLTKFANLELRRMSKLKQLNVQHNKVVNWSEIRGWVFRNLEGNDDDSTRTVSSNESRTCEKGASDIVVHHDDVVNKCLSGKTGSGNLLSNGGDEDNEFTFVSCSSNGLDSSPRSEWGIKECSEHESVKEDEGTSSEPQKSAHCAKRRVNSDLDNPKPCKYRKLFVDASYLSRKYSELSFCSAEDYLQDGFYDAGRNHPFSSLSSYELNLDLNSREVILLDREKDELLDAITRTAQAFVSFHSERLSGETAVDNLKIASLLSLLVSDHFGGSDNYSVVGKMQKLKAVSSSNYRKPFVCTCSTGNNDDKMLLTDPTVGNLEAHTSVSDLCEKYIRSIKVVRKSAIVPIGTLQFGVCRHRALLMKYLCDVWIQKYLRADSWVRMIIDPCHPHDIREETDPEYFCRYIPLSRTIIPLSNESRVRYSCNFPSLSTGEEIVKGPFSSLIRYQLGSVEAVEKVRTLEVYSNSVDGIVHFVGSCIGEVRILGSLKHPCIVEFYGHQISSKWVPSEEGKPENSNIIQSAILMEDVASALAELHSKHIIHRDIKSENVLINLDTKSGDGTPLVKLCDFDTAVPLRSSLHTCCIAHRGIPPPSVCVGTLRWMAPEVMRARGIEPSRYGLEVDIWSFGCLLFELLTLQVPYLGHSLWKMTNSITMGIRPPLTGELEVLLSRNEPELAQSGIELGASETDSETMRFLADLFNHCTEAKPTDRPTAQNIHKMLLLHRQC</sequence>